<evidence type="ECO:0000313" key="2">
    <source>
        <dbReference type="EMBL" id="MDQ1863845.1"/>
    </source>
</evidence>
<dbReference type="Proteomes" id="UP001177872">
    <property type="component" value="Unassembled WGS sequence"/>
</dbReference>
<gene>
    <name evidence="2" type="ORF">Q6237_22945</name>
</gene>
<evidence type="ECO:0000313" key="3">
    <source>
        <dbReference type="Proteomes" id="UP001177872"/>
    </source>
</evidence>
<dbReference type="InterPro" id="IPR024445">
    <property type="entry name" value="Tnp_ISXO2-like"/>
</dbReference>
<evidence type="ECO:0000259" key="1">
    <source>
        <dbReference type="Pfam" id="PF12762"/>
    </source>
</evidence>
<reference evidence="2" key="1">
    <citation type="submission" date="2023-07" db="EMBL/GenBank/DDBJ databases">
        <title>In vitro acaricidal activity of Serratia ureilytica strains isolated from Mimosa pudica nodules againts the dust mite Tyrophagus putrescentiae.</title>
        <authorList>
            <person name="Wong-Villareal A."/>
            <person name="Cerqueda-Garcia D."/>
        </authorList>
    </citation>
    <scope>NUCLEOTIDE SEQUENCE</scope>
    <source>
        <strain evidence="2">UTS2</strain>
    </source>
</reference>
<name>A0ABU0VSZ2_9GAMM</name>
<dbReference type="Pfam" id="PF12762">
    <property type="entry name" value="DDE_Tnp_IS1595"/>
    <property type="match status" value="1"/>
</dbReference>
<proteinExistence type="predicted"/>
<accession>A0ABU0VSZ2</accession>
<protein>
    <submittedName>
        <fullName evidence="2">Transposase</fullName>
    </submittedName>
</protein>
<comment type="caution">
    <text evidence="2">The sequence shown here is derived from an EMBL/GenBank/DDBJ whole genome shotgun (WGS) entry which is preliminary data.</text>
</comment>
<keyword evidence="3" id="KW-1185">Reference proteome</keyword>
<feature type="domain" description="ISXO2-like transposase" evidence="1">
    <location>
        <begin position="24"/>
        <end position="115"/>
    </location>
</feature>
<dbReference type="RefSeq" id="WP_262943170.1">
    <property type="nucleotide sequence ID" value="NZ_JAIQCT010000038.1"/>
</dbReference>
<sequence length="131" mass="14414">MRAAWLLKHKLIEAMPQSEAAKPLHGDIRIDDTYLGVKKTGGKAGRGSDNKVAFVAVVEMRNGRPQRVRFDMVAGLTFAALRAWTLEELVPGSCVTSDGVLGFDVLKKLGYCHKVWSDPRAKVGTEIESFK</sequence>
<organism evidence="2 3">
    <name type="scientific">Serratia ureilytica</name>
    <dbReference type="NCBI Taxonomy" id="300181"/>
    <lineage>
        <taxon>Bacteria</taxon>
        <taxon>Pseudomonadati</taxon>
        <taxon>Pseudomonadota</taxon>
        <taxon>Gammaproteobacteria</taxon>
        <taxon>Enterobacterales</taxon>
        <taxon>Yersiniaceae</taxon>
        <taxon>Serratia</taxon>
    </lineage>
</organism>
<dbReference type="EMBL" id="JAVCZN010000014">
    <property type="protein sequence ID" value="MDQ1863845.1"/>
    <property type="molecule type" value="Genomic_DNA"/>
</dbReference>